<evidence type="ECO:0000256" key="6">
    <source>
        <dbReference type="ARBA" id="ARBA00022692"/>
    </source>
</evidence>
<evidence type="ECO:0000256" key="5">
    <source>
        <dbReference type="ARBA" id="ARBA00022519"/>
    </source>
</evidence>
<feature type="domain" description="GspL cytoplasmic actin-ATPase-like" evidence="10">
    <location>
        <begin position="15"/>
        <end position="181"/>
    </location>
</feature>
<evidence type="ECO:0000256" key="2">
    <source>
        <dbReference type="ARBA" id="ARBA00005318"/>
    </source>
</evidence>
<dbReference type="Proteomes" id="UP000183471">
    <property type="component" value="Unassembled WGS sequence"/>
</dbReference>
<dbReference type="CDD" id="cd24017">
    <property type="entry name" value="ASKHA_T2SSL_N"/>
    <property type="match status" value="1"/>
</dbReference>
<dbReference type="EMBL" id="FNKY01000001">
    <property type="protein sequence ID" value="SDQ87788.1"/>
    <property type="molecule type" value="Genomic_DNA"/>
</dbReference>
<keyword evidence="4" id="KW-1003">Cell membrane</keyword>
<dbReference type="Pfam" id="PF05134">
    <property type="entry name" value="T2SSL"/>
    <property type="match status" value="1"/>
</dbReference>
<keyword evidence="8" id="KW-1133">Transmembrane helix</keyword>
<accession>A0ABY0TNA1</accession>
<evidence type="ECO:0000259" key="11">
    <source>
        <dbReference type="Pfam" id="PF12693"/>
    </source>
</evidence>
<dbReference type="InterPro" id="IPR024230">
    <property type="entry name" value="GspL_cyto_dom"/>
</dbReference>
<gene>
    <name evidence="12" type="ORF">SAMN05216402_2653</name>
</gene>
<comment type="subcellular location">
    <subcellularLocation>
        <location evidence="1">Cell inner membrane</location>
        <topology evidence="1">Single-pass membrane protein</topology>
    </subcellularLocation>
</comment>
<organism evidence="12 13">
    <name type="scientific">Nitrosospira multiformis</name>
    <dbReference type="NCBI Taxonomy" id="1231"/>
    <lineage>
        <taxon>Bacteria</taxon>
        <taxon>Pseudomonadati</taxon>
        <taxon>Pseudomonadota</taxon>
        <taxon>Betaproteobacteria</taxon>
        <taxon>Nitrosomonadales</taxon>
        <taxon>Nitrosomonadaceae</taxon>
        <taxon>Nitrosospira</taxon>
    </lineage>
</organism>
<proteinExistence type="inferred from homology"/>
<keyword evidence="7" id="KW-0653">Protein transport</keyword>
<comment type="caution">
    <text evidence="12">The sequence shown here is derived from an EMBL/GenBank/DDBJ whole genome shotgun (WGS) entry which is preliminary data.</text>
</comment>
<dbReference type="SUPFAM" id="SSF53067">
    <property type="entry name" value="Actin-like ATPase domain"/>
    <property type="match status" value="1"/>
</dbReference>
<comment type="similarity">
    <text evidence="2">Belongs to the GSP L family.</text>
</comment>
<evidence type="ECO:0000256" key="3">
    <source>
        <dbReference type="ARBA" id="ARBA00022448"/>
    </source>
</evidence>
<keyword evidence="13" id="KW-1185">Reference proteome</keyword>
<evidence type="ECO:0000313" key="12">
    <source>
        <dbReference type="EMBL" id="SDQ87788.1"/>
    </source>
</evidence>
<dbReference type="InterPro" id="IPR007812">
    <property type="entry name" value="T2SS_protein-GspL"/>
</dbReference>
<reference evidence="12 13" key="1">
    <citation type="submission" date="2016-10" db="EMBL/GenBank/DDBJ databases">
        <authorList>
            <person name="Varghese N."/>
            <person name="Submissions S."/>
        </authorList>
    </citation>
    <scope>NUCLEOTIDE SEQUENCE [LARGE SCALE GENOMIC DNA]</scope>
    <source>
        <strain evidence="12 13">Nl1</strain>
    </source>
</reference>
<keyword evidence="6" id="KW-0812">Transmembrane</keyword>
<evidence type="ECO:0000256" key="8">
    <source>
        <dbReference type="ARBA" id="ARBA00022989"/>
    </source>
</evidence>
<evidence type="ECO:0000313" key="13">
    <source>
        <dbReference type="Proteomes" id="UP000183471"/>
    </source>
</evidence>
<keyword evidence="5" id="KW-0997">Cell inner membrane</keyword>
<protein>
    <submittedName>
        <fullName evidence="12">Type II secretion system protein L (GspL)</fullName>
    </submittedName>
</protein>
<sequence length="420" mass="45984">MNLLRIYCRLPDESLRCEWVCVDEDRAPITGGGQLEGQLADLLQCARHGRAGRVQLIIPAAQVLLTRARLPPAAKRRASAILAFAVEEETLREPDANQVSWIGFTGDDDVLAVVDRKQLQYWLDALDAAGMRVDGMYCETLLLPWIAGEWSLAWDGREGFVRTGEFEGAATDCGSQASPPLSLQLMLEEAEKRGARPVSIALYVMAPADESAEERMLTPDIDAWQRELGVTIRLGGDWDWRKGLTDASVNLLRERKRGRIFPGLTARLRPAAWIVGSALALHAIALAADWTLLASEQRALRQQMESRFRATFPDAVAVVDPALQMRRKLAEARHAAGVPDSGDFLPMIEMAAVSLKESAPGSLRAITYEDARMTLELAAIDEAAIRHIVARLRENGLSVDVPPVPAEAGTGVVVINLRAS</sequence>
<evidence type="ECO:0000259" key="10">
    <source>
        <dbReference type="Pfam" id="PF05134"/>
    </source>
</evidence>
<dbReference type="Gene3D" id="3.30.420.380">
    <property type="match status" value="1"/>
</dbReference>
<evidence type="ECO:0000256" key="4">
    <source>
        <dbReference type="ARBA" id="ARBA00022475"/>
    </source>
</evidence>
<dbReference type="PIRSF" id="PIRSF015761">
    <property type="entry name" value="Protein_L"/>
    <property type="match status" value="1"/>
</dbReference>
<evidence type="ECO:0000256" key="7">
    <source>
        <dbReference type="ARBA" id="ARBA00022927"/>
    </source>
</evidence>
<dbReference type="InterPro" id="IPR043129">
    <property type="entry name" value="ATPase_NBD"/>
</dbReference>
<dbReference type="Pfam" id="PF12693">
    <property type="entry name" value="GspL_C"/>
    <property type="match status" value="1"/>
</dbReference>
<name>A0ABY0TNA1_9PROT</name>
<feature type="domain" description="GspL periplasmic" evidence="11">
    <location>
        <begin position="269"/>
        <end position="411"/>
    </location>
</feature>
<keyword evidence="9" id="KW-0472">Membrane</keyword>
<keyword evidence="3" id="KW-0813">Transport</keyword>
<dbReference type="NCBIfam" id="TIGR01709">
    <property type="entry name" value="typeII_sec_gspL"/>
    <property type="match status" value="1"/>
</dbReference>
<evidence type="ECO:0000256" key="1">
    <source>
        <dbReference type="ARBA" id="ARBA00004377"/>
    </source>
</evidence>
<evidence type="ECO:0000256" key="9">
    <source>
        <dbReference type="ARBA" id="ARBA00023136"/>
    </source>
</evidence>
<dbReference type="InterPro" id="IPR025691">
    <property type="entry name" value="GspL_pp_dom"/>
</dbReference>